<dbReference type="OrthoDB" id="6059004at2"/>
<dbReference type="AlphaFoldDB" id="A0A0A3I6H5"/>
<sequence length="89" mass="9859">MEQLQFIPGFAIILGLFRAISGNVWTSIGFHVAIMTATQILGPIQGHFDVSGTFTLRFFAFILLPSVVGSTVLSFIYSNHNWSKKEPLN</sequence>
<protein>
    <submittedName>
        <fullName evidence="2">Uncharacterized protein</fullName>
    </submittedName>
</protein>
<keyword evidence="1" id="KW-1133">Transmembrane helix</keyword>
<feature type="transmembrane region" description="Helical" evidence="1">
    <location>
        <begin position="12"/>
        <end position="34"/>
    </location>
</feature>
<feature type="transmembrane region" description="Helical" evidence="1">
    <location>
        <begin position="54"/>
        <end position="77"/>
    </location>
</feature>
<organism evidence="2 3">
    <name type="scientific">Ureibacillus massiliensis 4400831 = CIP 108448 = CCUG 49529</name>
    <dbReference type="NCBI Taxonomy" id="1211035"/>
    <lineage>
        <taxon>Bacteria</taxon>
        <taxon>Bacillati</taxon>
        <taxon>Bacillota</taxon>
        <taxon>Bacilli</taxon>
        <taxon>Bacillales</taxon>
        <taxon>Caryophanaceae</taxon>
        <taxon>Ureibacillus</taxon>
    </lineage>
</organism>
<evidence type="ECO:0000313" key="2">
    <source>
        <dbReference type="EMBL" id="KGR80309.1"/>
    </source>
</evidence>
<reference evidence="2 3" key="1">
    <citation type="submission" date="2014-02" db="EMBL/GenBank/DDBJ databases">
        <title>Draft genome sequence of Lysinibacillus massiliensis CCUG 49529.</title>
        <authorList>
            <person name="Zhang F."/>
            <person name="Wang G."/>
            <person name="Zhang L."/>
        </authorList>
    </citation>
    <scope>NUCLEOTIDE SEQUENCE [LARGE SCALE GENOMIC DNA]</scope>
    <source>
        <strain evidence="2 3">CCUG 49529</strain>
    </source>
</reference>
<evidence type="ECO:0000256" key="1">
    <source>
        <dbReference type="SAM" id="Phobius"/>
    </source>
</evidence>
<dbReference type="EMBL" id="JPVQ01000104">
    <property type="protein sequence ID" value="KGR80309.1"/>
    <property type="molecule type" value="Genomic_DNA"/>
</dbReference>
<keyword evidence="1" id="KW-0472">Membrane</keyword>
<evidence type="ECO:0000313" key="3">
    <source>
        <dbReference type="Proteomes" id="UP000030595"/>
    </source>
</evidence>
<dbReference type="Proteomes" id="UP000030595">
    <property type="component" value="Unassembled WGS sequence"/>
</dbReference>
<keyword evidence="1" id="KW-0812">Transmembrane</keyword>
<accession>A0A0A3I6H5</accession>
<dbReference type="RefSeq" id="WP_052126330.1">
    <property type="nucleotide sequence ID" value="NZ_AVCZ01000104.1"/>
</dbReference>
<comment type="caution">
    <text evidence="2">The sequence shown here is derived from an EMBL/GenBank/DDBJ whole genome shotgun (WGS) entry which is preliminary data.</text>
</comment>
<proteinExistence type="predicted"/>
<keyword evidence="3" id="KW-1185">Reference proteome</keyword>
<name>A0A0A3I6H5_9BACL</name>
<gene>
    <name evidence="2" type="ORF">CD30_19720</name>
</gene>